<dbReference type="Gene3D" id="6.20.240.60">
    <property type="match status" value="1"/>
</dbReference>
<dbReference type="InterPro" id="IPR002477">
    <property type="entry name" value="Peptidoglycan-bd-like"/>
</dbReference>
<dbReference type="GO" id="GO:0009847">
    <property type="term" value="P:spore germination"/>
    <property type="evidence" value="ECO:0007669"/>
    <property type="project" value="UniProtKB-UniRule"/>
</dbReference>
<feature type="domain" description="Cell wall hydrolase SleB" evidence="11">
    <location>
        <begin position="136"/>
        <end position="233"/>
    </location>
</feature>
<evidence type="ECO:0000256" key="4">
    <source>
        <dbReference type="ARBA" id="ARBA00022729"/>
    </source>
</evidence>
<dbReference type="InterPro" id="IPR014224">
    <property type="entry name" value="Spore_cortex_SleB"/>
</dbReference>
<dbReference type="InterPro" id="IPR042047">
    <property type="entry name" value="SleB_dom1"/>
</dbReference>
<proteinExistence type="inferred from homology"/>
<feature type="signal peptide" evidence="9">
    <location>
        <begin position="1"/>
        <end position="33"/>
    </location>
</feature>
<sequence>MDQNSNEKKQKKIFSIITVSLILCLILSAASQAALGDRTLSKGSRGSEVKALQNKLVQLGYQVGKVDGIYGKSTVAAVKRFQKSRGLKADGIAGDKTIRELKRLTGESTTSSGKQVGFKNADFQLLARCVYAEGRGEPYIGQVAIGACIMNRIKSSSFPKTIAGVIYEPKAFSAVDDGQINLQPDETAIKAAREAMNGSDPTNGAVYYFNPDKTTNKFVWSRPQIKKIGKHIFTR</sequence>
<gene>
    <name evidence="12" type="primary">sleB</name>
    <name evidence="12" type="ORF">GQ588_14465</name>
</gene>
<protein>
    <recommendedName>
        <fullName evidence="2 8">Spore cortex-lytic enzyme</fullName>
    </recommendedName>
</protein>
<evidence type="ECO:0000256" key="6">
    <source>
        <dbReference type="ARBA" id="ARBA00022969"/>
    </source>
</evidence>
<evidence type="ECO:0000313" key="12">
    <source>
        <dbReference type="EMBL" id="QHA01759.1"/>
    </source>
</evidence>
<evidence type="ECO:0000256" key="3">
    <source>
        <dbReference type="ARBA" id="ARBA00022544"/>
    </source>
</evidence>
<dbReference type="RefSeq" id="WP_068883187.1">
    <property type="nucleotide sequence ID" value="NZ_CP046996.1"/>
</dbReference>
<name>A0A857DN35_9FIRM</name>
<keyword evidence="3" id="KW-0309">Germination</keyword>
<evidence type="ECO:0000313" key="13">
    <source>
        <dbReference type="Proteomes" id="UP000430508"/>
    </source>
</evidence>
<evidence type="ECO:0000256" key="8">
    <source>
        <dbReference type="NCBIfam" id="TIGR02869"/>
    </source>
</evidence>
<dbReference type="Proteomes" id="UP000430508">
    <property type="component" value="Chromosome"/>
</dbReference>
<evidence type="ECO:0000259" key="11">
    <source>
        <dbReference type="Pfam" id="PF07486"/>
    </source>
</evidence>
<feature type="domain" description="Peptidoglycan binding-like" evidence="10">
    <location>
        <begin position="45"/>
        <end position="100"/>
    </location>
</feature>
<dbReference type="InterPro" id="IPR036366">
    <property type="entry name" value="PGBDSf"/>
</dbReference>
<dbReference type="GO" id="GO:0030435">
    <property type="term" value="P:sporulation resulting in formation of a cellular spore"/>
    <property type="evidence" value="ECO:0007669"/>
    <property type="project" value="UniProtKB-KW"/>
</dbReference>
<evidence type="ECO:0000256" key="1">
    <source>
        <dbReference type="ARBA" id="ARBA00007010"/>
    </source>
</evidence>
<dbReference type="Gene3D" id="1.10.101.10">
    <property type="entry name" value="PGBD-like superfamily/PGBD"/>
    <property type="match status" value="1"/>
</dbReference>
<dbReference type="Pfam" id="PF07486">
    <property type="entry name" value="Hydrolase_2"/>
    <property type="match status" value="1"/>
</dbReference>
<keyword evidence="7" id="KW-0961">Cell wall biogenesis/degradation</keyword>
<evidence type="ECO:0000256" key="7">
    <source>
        <dbReference type="ARBA" id="ARBA00023316"/>
    </source>
</evidence>
<dbReference type="GO" id="GO:0071555">
    <property type="term" value="P:cell wall organization"/>
    <property type="evidence" value="ECO:0007669"/>
    <property type="project" value="UniProtKB-KW"/>
</dbReference>
<evidence type="ECO:0000259" key="10">
    <source>
        <dbReference type="Pfam" id="PF01471"/>
    </source>
</evidence>
<evidence type="ECO:0000256" key="2">
    <source>
        <dbReference type="ARBA" id="ARBA00018364"/>
    </source>
</evidence>
<dbReference type="InterPro" id="IPR036365">
    <property type="entry name" value="PGBD-like_sf"/>
</dbReference>
<keyword evidence="4 9" id="KW-0732">Signal</keyword>
<accession>A0A857DN35</accession>
<dbReference type="GO" id="GO:0016787">
    <property type="term" value="F:hydrolase activity"/>
    <property type="evidence" value="ECO:0007669"/>
    <property type="project" value="UniProtKB-KW"/>
</dbReference>
<dbReference type="Pfam" id="PF01471">
    <property type="entry name" value="PG_binding_1"/>
    <property type="match status" value="1"/>
</dbReference>
<dbReference type="EMBL" id="CP046996">
    <property type="protein sequence ID" value="QHA01759.1"/>
    <property type="molecule type" value="Genomic_DNA"/>
</dbReference>
<feature type="chain" id="PRO_5039477080" description="Spore cortex-lytic enzyme" evidence="9">
    <location>
        <begin position="34"/>
        <end position="235"/>
    </location>
</feature>
<dbReference type="SUPFAM" id="SSF47090">
    <property type="entry name" value="PGBD-like"/>
    <property type="match status" value="1"/>
</dbReference>
<dbReference type="NCBIfam" id="TIGR02869">
    <property type="entry name" value="spore_SleB"/>
    <property type="match status" value="1"/>
</dbReference>
<organism evidence="12 13">
    <name type="scientific">Dehalobacter restrictus</name>
    <dbReference type="NCBI Taxonomy" id="55583"/>
    <lineage>
        <taxon>Bacteria</taxon>
        <taxon>Bacillati</taxon>
        <taxon>Bacillota</taxon>
        <taxon>Clostridia</taxon>
        <taxon>Eubacteriales</taxon>
        <taxon>Desulfitobacteriaceae</taxon>
        <taxon>Dehalobacter</taxon>
    </lineage>
</organism>
<keyword evidence="6" id="KW-0749">Sporulation</keyword>
<evidence type="ECO:0000256" key="5">
    <source>
        <dbReference type="ARBA" id="ARBA00022801"/>
    </source>
</evidence>
<dbReference type="Gene3D" id="1.10.10.2520">
    <property type="entry name" value="Cell wall hydrolase SleB, domain 1"/>
    <property type="match status" value="1"/>
</dbReference>
<dbReference type="InterPro" id="IPR011105">
    <property type="entry name" value="Cell_wall_hydrolase_SleB"/>
</dbReference>
<evidence type="ECO:0000256" key="9">
    <source>
        <dbReference type="SAM" id="SignalP"/>
    </source>
</evidence>
<reference evidence="12 13" key="1">
    <citation type="submission" date="2019-12" db="EMBL/GenBank/DDBJ databases">
        <title>Sequence classification of anaerobic respiratory reductive dehalogenases: First we see many, then we see few.</title>
        <authorList>
            <person name="Molenda O."/>
            <person name="Puentes Jacome L.A."/>
            <person name="Cao X."/>
            <person name="Nesbo C.L."/>
            <person name="Tang S."/>
            <person name="Morson N."/>
            <person name="Patron J."/>
            <person name="Lomheim L."/>
            <person name="Wishart D.S."/>
            <person name="Edwards E.A."/>
        </authorList>
    </citation>
    <scope>NUCLEOTIDE SEQUENCE [LARGE SCALE GENOMIC DNA]</scope>
    <source>
        <strain evidence="12 13">12DCA</strain>
    </source>
</reference>
<keyword evidence="5" id="KW-0378">Hydrolase</keyword>
<dbReference type="AlphaFoldDB" id="A0A857DN35"/>
<comment type="similarity">
    <text evidence="1">Belongs to the SleB family.</text>
</comment>